<reference evidence="1" key="1">
    <citation type="submission" date="2019-11" db="EMBL/GenBank/DDBJ databases">
        <title>Nori genome reveals adaptations in red seaweeds to the harsh intertidal environment.</title>
        <authorList>
            <person name="Wang D."/>
            <person name="Mao Y."/>
        </authorList>
    </citation>
    <scope>NUCLEOTIDE SEQUENCE</scope>
    <source>
        <tissue evidence="1">Gametophyte</tissue>
    </source>
</reference>
<name>A0ACC3BYD2_PYRYE</name>
<comment type="caution">
    <text evidence="1">The sequence shown here is derived from an EMBL/GenBank/DDBJ whole genome shotgun (WGS) entry which is preliminary data.</text>
</comment>
<dbReference type="EMBL" id="CM020619">
    <property type="protein sequence ID" value="KAK1862950.1"/>
    <property type="molecule type" value="Genomic_DNA"/>
</dbReference>
<keyword evidence="2" id="KW-1185">Reference proteome</keyword>
<evidence type="ECO:0000313" key="2">
    <source>
        <dbReference type="Proteomes" id="UP000798662"/>
    </source>
</evidence>
<dbReference type="Proteomes" id="UP000798662">
    <property type="component" value="Chromosome 2"/>
</dbReference>
<gene>
    <name evidence="1" type="ORF">I4F81_005516</name>
</gene>
<organism evidence="1 2">
    <name type="scientific">Pyropia yezoensis</name>
    <name type="common">Susabi-nori</name>
    <name type="synonym">Porphyra yezoensis</name>
    <dbReference type="NCBI Taxonomy" id="2788"/>
    <lineage>
        <taxon>Eukaryota</taxon>
        <taxon>Rhodophyta</taxon>
        <taxon>Bangiophyceae</taxon>
        <taxon>Bangiales</taxon>
        <taxon>Bangiaceae</taxon>
        <taxon>Pyropia</taxon>
    </lineage>
</organism>
<evidence type="ECO:0000313" key="1">
    <source>
        <dbReference type="EMBL" id="KAK1862950.1"/>
    </source>
</evidence>
<protein>
    <submittedName>
        <fullName evidence="1">Uncharacterized protein</fullName>
    </submittedName>
</protein>
<proteinExistence type="predicted"/>
<sequence>MNGPGRPLAPRAAASPPRPHHPADAKTWEAAAASAAGSRPATVGAGVTDGRPPLPPPLMTRTTLAAAAAAAQAPTATPCAVAAAGPSAGRSAARRPGRHPTAAVPTAVAPAPRAARPRRQQPSAAPPSTLTPRGGVERPLRRRRPAAAAPSTASSAARRPRPAARACALAVAAAAAVRAPLGMQALPSSVAVPPRPPSGRGAAPQRAALPRRASRGAPGMGLPSFEAAATTAPSYVVQVPFAAAGVVMLMSPAALEVGSHGTFQYEVVANAAGSPVFNVTAAGGLPGYRFGRRGAPPPLEQLPTGVPRGVLDSLPGAGALARWHSFVLILKKSNDVKVTSEGRDDAATADS</sequence>
<accession>A0ACC3BYD2</accession>